<feature type="region of interest" description="Disordered" evidence="1">
    <location>
        <begin position="24"/>
        <end position="58"/>
    </location>
</feature>
<dbReference type="Proteomes" id="UP000034849">
    <property type="component" value="Unassembled WGS sequence"/>
</dbReference>
<feature type="compositionally biased region" description="Basic and acidic residues" evidence="1">
    <location>
        <begin position="164"/>
        <end position="180"/>
    </location>
</feature>
<evidence type="ECO:0000313" key="2">
    <source>
        <dbReference type="EMBL" id="KKQ26953.1"/>
    </source>
</evidence>
<evidence type="ECO:0000313" key="3">
    <source>
        <dbReference type="Proteomes" id="UP000034849"/>
    </source>
</evidence>
<gene>
    <name evidence="2" type="ORF">US42_C0018G0027</name>
</gene>
<comment type="caution">
    <text evidence="2">The sequence shown here is derived from an EMBL/GenBank/DDBJ whole genome shotgun (WGS) entry which is preliminary data.</text>
</comment>
<feature type="region of interest" description="Disordered" evidence="1">
    <location>
        <begin position="121"/>
        <end position="220"/>
    </location>
</feature>
<dbReference type="AlphaFoldDB" id="A0A0G0G767"/>
<name>A0A0G0G767_9BACT</name>
<sequence>MHWERARRFAGAQAQRSRLRRVLHARSARRGQGVAARQDHGKRALQERGPRRAGSAHRCRIRAARGHPGRLGGHAAVRPHGHGPCRPYPGRHPRVQGSWQHPGSGLDGRGAQGHGVLLLDRRHPGSDQGRYPHRDHLAVRRRTGGPGPLRTRHQGQGGWGTLPREPDAGHGRHEVPHGDPHASGQARARPTLPVHEHRRRTARRVRGRGRPAGRGVTTPP</sequence>
<evidence type="ECO:0000256" key="1">
    <source>
        <dbReference type="SAM" id="MobiDB-lite"/>
    </source>
</evidence>
<feature type="compositionally biased region" description="Basic residues" evidence="1">
    <location>
        <begin position="196"/>
        <end position="211"/>
    </location>
</feature>
<dbReference type="EMBL" id="LBSX01000018">
    <property type="protein sequence ID" value="KKQ26953.1"/>
    <property type="molecule type" value="Genomic_DNA"/>
</dbReference>
<organism evidence="2 3">
    <name type="scientific">Candidatus Magasanikbacteria bacterium GW2011_GWC2_37_14</name>
    <dbReference type="NCBI Taxonomy" id="1619046"/>
    <lineage>
        <taxon>Bacteria</taxon>
        <taxon>Candidatus Magasanikiibacteriota</taxon>
    </lineage>
</organism>
<feature type="compositionally biased region" description="Basic and acidic residues" evidence="1">
    <location>
        <begin position="37"/>
        <end position="50"/>
    </location>
</feature>
<accession>A0A0G0G767</accession>
<feature type="compositionally biased region" description="Basic and acidic residues" evidence="1">
    <location>
        <begin position="121"/>
        <end position="138"/>
    </location>
</feature>
<protein>
    <submittedName>
        <fullName evidence="2">Uncharacterized protein</fullName>
    </submittedName>
</protein>
<dbReference type="STRING" id="1619046.US42_C0018G0027"/>
<proteinExistence type="predicted"/>
<reference evidence="2 3" key="1">
    <citation type="journal article" date="2015" name="Nature">
        <title>rRNA introns, odd ribosomes, and small enigmatic genomes across a large radiation of phyla.</title>
        <authorList>
            <person name="Brown C.T."/>
            <person name="Hug L.A."/>
            <person name="Thomas B.C."/>
            <person name="Sharon I."/>
            <person name="Castelle C.J."/>
            <person name="Singh A."/>
            <person name="Wilkins M.J."/>
            <person name="Williams K.H."/>
            <person name="Banfield J.F."/>
        </authorList>
    </citation>
    <scope>NUCLEOTIDE SEQUENCE [LARGE SCALE GENOMIC DNA]</scope>
</reference>